<feature type="compositionally biased region" description="Low complexity" evidence="6">
    <location>
        <begin position="732"/>
        <end position="741"/>
    </location>
</feature>
<evidence type="ECO:0000256" key="5">
    <source>
        <dbReference type="ARBA" id="ARBA00023136"/>
    </source>
</evidence>
<evidence type="ECO:0000256" key="1">
    <source>
        <dbReference type="ARBA" id="ARBA00004141"/>
    </source>
</evidence>
<feature type="compositionally biased region" description="Basic and acidic residues" evidence="6">
    <location>
        <begin position="334"/>
        <end position="354"/>
    </location>
</feature>
<dbReference type="SUPFAM" id="SSF50729">
    <property type="entry name" value="PH domain-like"/>
    <property type="match status" value="1"/>
</dbReference>
<feature type="compositionally biased region" description="Basic and acidic residues" evidence="6">
    <location>
        <begin position="573"/>
        <end position="593"/>
    </location>
</feature>
<evidence type="ECO:0000259" key="8">
    <source>
        <dbReference type="PROSITE" id="PS50196"/>
    </source>
</evidence>
<name>A0A364N9B7_STELY</name>
<protein>
    <recommendedName>
        <fullName evidence="8">RanBD1 domain-containing protein</fullName>
    </recommendedName>
</protein>
<evidence type="ECO:0000256" key="4">
    <source>
        <dbReference type="ARBA" id="ARBA00022989"/>
    </source>
</evidence>
<feature type="domain" description="RanBD1" evidence="8">
    <location>
        <begin position="737"/>
        <end position="868"/>
    </location>
</feature>
<feature type="compositionally biased region" description="Low complexity" evidence="6">
    <location>
        <begin position="1"/>
        <end position="14"/>
    </location>
</feature>
<dbReference type="GO" id="GO:0005802">
    <property type="term" value="C:trans-Golgi network"/>
    <property type="evidence" value="ECO:0007669"/>
    <property type="project" value="TreeGrafter"/>
</dbReference>
<feature type="compositionally biased region" description="Basic and acidic residues" evidence="6">
    <location>
        <begin position="494"/>
        <end position="503"/>
    </location>
</feature>
<proteinExistence type="inferred from homology"/>
<reference evidence="10" key="1">
    <citation type="submission" date="2018-05" db="EMBL/GenBank/DDBJ databases">
        <title>Draft genome sequence of Stemphylium lycopersici strain CIDEFI 213.</title>
        <authorList>
            <person name="Medina R."/>
            <person name="Franco M.E.E."/>
            <person name="Lucentini C.G."/>
            <person name="Saparrat M.C.N."/>
            <person name="Balatti P.A."/>
        </authorList>
    </citation>
    <scope>NUCLEOTIDE SEQUENCE [LARGE SCALE GENOMIC DNA]</scope>
    <source>
        <strain evidence="10">CIDEFI 213</strain>
    </source>
</reference>
<dbReference type="Pfam" id="PF04893">
    <property type="entry name" value="Yip1"/>
    <property type="match status" value="1"/>
</dbReference>
<comment type="subcellular location">
    <subcellularLocation>
        <location evidence="1">Membrane</location>
        <topology evidence="1">Multi-pass membrane protein</topology>
    </subcellularLocation>
</comment>
<feature type="compositionally biased region" description="Low complexity" evidence="6">
    <location>
        <begin position="600"/>
        <end position="610"/>
    </location>
</feature>
<dbReference type="AlphaFoldDB" id="A0A364N9B7"/>
<evidence type="ECO:0000313" key="9">
    <source>
        <dbReference type="EMBL" id="RAR13753.1"/>
    </source>
</evidence>
<feature type="compositionally biased region" description="Polar residues" evidence="6">
    <location>
        <begin position="50"/>
        <end position="67"/>
    </location>
</feature>
<keyword evidence="5 7" id="KW-0472">Membrane</keyword>
<dbReference type="PANTHER" id="PTHR21236">
    <property type="entry name" value="GOLGI MEMBRANE PROTEIN YIP1"/>
    <property type="match status" value="1"/>
</dbReference>
<feature type="transmembrane region" description="Helical" evidence="7">
    <location>
        <begin position="160"/>
        <end position="178"/>
    </location>
</feature>
<gene>
    <name evidence="9" type="ORF">DDE83_002938</name>
</gene>
<feature type="compositionally biased region" description="Low complexity" evidence="6">
    <location>
        <begin position="304"/>
        <end position="316"/>
    </location>
</feature>
<sequence length="868" mass="91933">MAAMMPSSAADSSPYDNDAVERDLIDPDDATLDDLDDPLQGTSDRAPLTGNIQRGAAQTQSYLTSSIPGEDRRAPTNTIDETVWDTLSRDIFAIWEKMKQVLYPKYLLGGMMQPGGGIGAAERGEADGLGGGLRNIAGRWPDADVILQGGMSEGLRDWDLWGPLIFCLLLSLFLSWGAKGDQKDLVFSGVFAMVWIGEAVVTLQIKLLGGNIAFFQSISIIGYTLFPLVIASILSAFGVPVIVRIPVYLVLIAWSLAAGRSSRQYPTSTTHRLRKPCSSYTPSAAQIAHPRSSEHHSSCTMTDAPEQQQAPAATATSNPETKDTEKTAPASPARSDKSSDSEGKNVREKLKDTQIDAQATSNPGQSYDQAMNDVPNGSAKLADQSVSGSDSERGRLRRKRSREDFEDDAEADKQPEKKVERHMRKRSRDITKDMEAGISAKPSGATISSIKESDADEQMTSPNKNASTTTTAAAAAAAADKASGSDTSPKNKRTRDQAEKDAEATTEGAEAATANGKPVKKALGEERDTKRLRDKDSPQSASDTESKSKIPPGSGFANFSAASPFAAMAAKPQESKTSDKPESLPQTSDDKFKASGFGGFAASASSPFGGLANPKPSANSPFGAASGSKLASFAGSAAPSTSTSGGFGALGGSASSTFGGSSFGASSGSGFGGFGAGKTVGSFAAPGGNLEIKGLKEKEKPFGAAAIGEPSDDEDEDDEDPEKAADKEERQSSQPLLSQQQAPETGEEGESTIWTGRAKLYNMAGEGSNRGWKERGVGTFKFNITADEPKKARFVLRAEGTHRLLLNAAVTRKMVFGGDAQGEKPKDGRLLFNSPNMEGELEMHLLRMKAENAKQLWEEVTKVQEEQL</sequence>
<keyword evidence="3 7" id="KW-0812">Transmembrane</keyword>
<feature type="compositionally biased region" description="Low complexity" evidence="6">
    <location>
        <begin position="631"/>
        <end position="644"/>
    </location>
</feature>
<feature type="compositionally biased region" description="Acidic residues" evidence="6">
    <location>
        <begin position="710"/>
        <end position="721"/>
    </location>
</feature>
<feature type="compositionally biased region" description="Polar residues" evidence="6">
    <location>
        <begin position="355"/>
        <end position="369"/>
    </location>
</feature>
<dbReference type="Gene3D" id="2.30.29.30">
    <property type="entry name" value="Pleckstrin-homology domain (PH domain)/Phosphotyrosine-binding domain (PTB)"/>
    <property type="match status" value="1"/>
</dbReference>
<dbReference type="Pfam" id="PF00638">
    <property type="entry name" value="Ran_BP1"/>
    <property type="match status" value="1"/>
</dbReference>
<dbReference type="InterPro" id="IPR045231">
    <property type="entry name" value="Yip1/4-like"/>
</dbReference>
<feature type="region of interest" description="Disordered" evidence="6">
    <location>
        <begin position="669"/>
        <end position="753"/>
    </location>
</feature>
<feature type="compositionally biased region" description="Basic and acidic residues" evidence="6">
    <location>
        <begin position="722"/>
        <end position="731"/>
    </location>
</feature>
<dbReference type="InterPro" id="IPR000156">
    <property type="entry name" value="Ran_bind_dom"/>
</dbReference>
<organism evidence="9 10">
    <name type="scientific">Stemphylium lycopersici</name>
    <name type="common">Tomato gray leaf spot disease fungus</name>
    <name type="synonym">Thyrospora lycopersici</name>
    <dbReference type="NCBI Taxonomy" id="183478"/>
    <lineage>
        <taxon>Eukaryota</taxon>
        <taxon>Fungi</taxon>
        <taxon>Dikarya</taxon>
        <taxon>Ascomycota</taxon>
        <taxon>Pezizomycotina</taxon>
        <taxon>Dothideomycetes</taxon>
        <taxon>Pleosporomycetidae</taxon>
        <taxon>Pleosporales</taxon>
        <taxon>Pleosporineae</taxon>
        <taxon>Pleosporaceae</taxon>
        <taxon>Stemphylium</taxon>
    </lineage>
</organism>
<accession>A0A364N9B7</accession>
<feature type="compositionally biased region" description="Low complexity" evidence="6">
    <location>
        <begin position="554"/>
        <end position="570"/>
    </location>
</feature>
<feature type="compositionally biased region" description="Basic and acidic residues" evidence="6">
    <location>
        <begin position="522"/>
        <end position="537"/>
    </location>
</feature>
<feature type="region of interest" description="Disordered" evidence="6">
    <location>
        <begin position="265"/>
        <end position="651"/>
    </location>
</feature>
<feature type="transmembrane region" description="Helical" evidence="7">
    <location>
        <begin position="185"/>
        <end position="207"/>
    </location>
</feature>
<dbReference type="SMART" id="SM00160">
    <property type="entry name" value="RanBD"/>
    <property type="match status" value="1"/>
</dbReference>
<feature type="transmembrane region" description="Helical" evidence="7">
    <location>
        <begin position="241"/>
        <end position="259"/>
    </location>
</feature>
<dbReference type="InterPro" id="IPR006977">
    <property type="entry name" value="Yip1_dom"/>
</dbReference>
<dbReference type="InterPro" id="IPR011993">
    <property type="entry name" value="PH-like_dom_sf"/>
</dbReference>
<evidence type="ECO:0000313" key="10">
    <source>
        <dbReference type="Proteomes" id="UP000249619"/>
    </source>
</evidence>
<dbReference type="GO" id="GO:0016020">
    <property type="term" value="C:membrane"/>
    <property type="evidence" value="ECO:0007669"/>
    <property type="project" value="UniProtKB-SubCell"/>
</dbReference>
<dbReference type="Proteomes" id="UP000249619">
    <property type="component" value="Unassembled WGS sequence"/>
</dbReference>
<feature type="transmembrane region" description="Helical" evidence="7">
    <location>
        <begin position="213"/>
        <end position="234"/>
    </location>
</feature>
<evidence type="ECO:0000256" key="2">
    <source>
        <dbReference type="ARBA" id="ARBA00010596"/>
    </source>
</evidence>
<evidence type="ECO:0000256" key="7">
    <source>
        <dbReference type="SAM" id="Phobius"/>
    </source>
</evidence>
<feature type="compositionally biased region" description="Acidic residues" evidence="6">
    <location>
        <begin position="26"/>
        <end position="37"/>
    </location>
</feature>
<keyword evidence="4 7" id="KW-1133">Transmembrane helix</keyword>
<dbReference type="GO" id="GO:0006888">
    <property type="term" value="P:endoplasmic reticulum to Golgi vesicle-mediated transport"/>
    <property type="evidence" value="ECO:0007669"/>
    <property type="project" value="InterPro"/>
</dbReference>
<dbReference type="PANTHER" id="PTHR21236:SF1">
    <property type="entry name" value="PROTEIN YIPF6"/>
    <property type="match status" value="1"/>
</dbReference>
<comment type="similarity">
    <text evidence="2">Belongs to the YIP1 family.</text>
</comment>
<feature type="compositionally biased region" description="Low complexity" evidence="6">
    <location>
        <begin position="466"/>
        <end position="488"/>
    </location>
</feature>
<dbReference type="EMBL" id="QGDH01000031">
    <property type="protein sequence ID" value="RAR13753.1"/>
    <property type="molecule type" value="Genomic_DNA"/>
</dbReference>
<evidence type="ECO:0000256" key="6">
    <source>
        <dbReference type="SAM" id="MobiDB-lite"/>
    </source>
</evidence>
<dbReference type="STRING" id="183478.A0A364N9B7"/>
<feature type="compositionally biased region" description="Gly residues" evidence="6">
    <location>
        <begin position="669"/>
        <end position="678"/>
    </location>
</feature>
<feature type="compositionally biased region" description="Low complexity" evidence="6">
    <location>
        <begin position="505"/>
        <end position="514"/>
    </location>
</feature>
<keyword evidence="10" id="KW-1185">Reference proteome</keyword>
<evidence type="ECO:0000256" key="3">
    <source>
        <dbReference type="ARBA" id="ARBA00022692"/>
    </source>
</evidence>
<dbReference type="PROSITE" id="PS50196">
    <property type="entry name" value="RANBD1"/>
    <property type="match status" value="1"/>
</dbReference>
<comment type="caution">
    <text evidence="9">The sequence shown here is derived from an EMBL/GenBank/DDBJ whole genome shotgun (WGS) entry which is preliminary data.</text>
</comment>
<feature type="region of interest" description="Disordered" evidence="6">
    <location>
        <begin position="1"/>
        <end position="75"/>
    </location>
</feature>